<evidence type="ECO:0000313" key="2">
    <source>
        <dbReference type="Proteomes" id="UP000075288"/>
    </source>
</evidence>
<comment type="caution">
    <text evidence="1">The sequence shown here is derived from an EMBL/GenBank/DDBJ whole genome shotgun (WGS) entry which is preliminary data.</text>
</comment>
<dbReference type="InterPro" id="IPR007325">
    <property type="entry name" value="KFase/CYL"/>
</dbReference>
<reference evidence="1 2" key="1">
    <citation type="submission" date="2016-01" db="EMBL/GenBank/DDBJ databases">
        <title>Genome Sequences of Twelve Sporeforming Bacillus Species Isolated from Foods.</title>
        <authorList>
            <person name="Berendsen E.M."/>
            <person name="Wells-Bennik M.H."/>
            <person name="Krawcyk A.O."/>
            <person name="De Jong A."/>
            <person name="Holsappel S."/>
            <person name="Eijlander R.T."/>
            <person name="Kuipers O.P."/>
        </authorList>
    </citation>
    <scope>NUCLEOTIDE SEQUENCE [LARGE SCALE GENOMIC DNA]</scope>
    <source>
        <strain evidence="1 2">B4098</strain>
    </source>
</reference>
<evidence type="ECO:0008006" key="3">
    <source>
        <dbReference type="Google" id="ProtNLM"/>
    </source>
</evidence>
<dbReference type="AlphaFoldDB" id="A0A150JY96"/>
<accession>A0A150JY96</accession>
<dbReference type="Pfam" id="PF04199">
    <property type="entry name" value="Cyclase"/>
    <property type="match status" value="1"/>
</dbReference>
<organism evidence="1 2">
    <name type="scientific">Heyndrickxia coagulans</name>
    <name type="common">Weizmannia coagulans</name>
    <dbReference type="NCBI Taxonomy" id="1398"/>
    <lineage>
        <taxon>Bacteria</taxon>
        <taxon>Bacillati</taxon>
        <taxon>Bacillota</taxon>
        <taxon>Bacilli</taxon>
        <taxon>Bacillales</taxon>
        <taxon>Bacillaceae</taxon>
        <taxon>Heyndrickxia</taxon>
    </lineage>
</organism>
<gene>
    <name evidence="1" type="ORF">B4098_1728</name>
</gene>
<dbReference type="PANTHER" id="PTHR31118:SF12">
    <property type="entry name" value="CYCLASE-LIKE PROTEIN 2"/>
    <property type="match status" value="1"/>
</dbReference>
<dbReference type="PATRIC" id="fig|1398.26.peg.3456"/>
<dbReference type="EMBL" id="LQYG01000064">
    <property type="protein sequence ID" value="KYC61694.1"/>
    <property type="molecule type" value="Genomic_DNA"/>
</dbReference>
<dbReference type="SUPFAM" id="SSF102198">
    <property type="entry name" value="Putative cyclase"/>
    <property type="match status" value="1"/>
</dbReference>
<dbReference type="GO" id="GO:0019441">
    <property type="term" value="P:L-tryptophan catabolic process to kynurenine"/>
    <property type="evidence" value="ECO:0007669"/>
    <property type="project" value="InterPro"/>
</dbReference>
<protein>
    <recommendedName>
        <fullName evidence="3">Cyclase</fullName>
    </recommendedName>
</protein>
<dbReference type="GO" id="GO:0004061">
    <property type="term" value="F:arylformamidase activity"/>
    <property type="evidence" value="ECO:0007669"/>
    <property type="project" value="InterPro"/>
</dbReference>
<sequence>MIFILSRGDFMSTVTPENELLKAIEVLKSKEWVDLTHTFGPDSPHFSAFKDAEIKTLFTHDDGFFAQRFNFPGQYGTHIDAPVHFVRNQRYLEELGLKELVLPLVVLDKSKEVEEKNDFILSIDDILSFEAEHGKIEAGTFVALRTDWSHRWPDKEAFENKDEEGNSHTPGWGIDALKFLFEERNIKAVGHETFDTDAAIDVRKNGSLIGEYYVLEQDTFQVELLTNLDKVPAKGAVIFNISPKPEKATGFPVRSFAILP</sequence>
<dbReference type="InterPro" id="IPR037175">
    <property type="entry name" value="KFase_sf"/>
</dbReference>
<name>A0A150JY96_HEYCO</name>
<dbReference type="Gene3D" id="3.50.30.50">
    <property type="entry name" value="Putative cyclase"/>
    <property type="match status" value="1"/>
</dbReference>
<proteinExistence type="predicted"/>
<dbReference type="PANTHER" id="PTHR31118">
    <property type="entry name" value="CYCLASE-LIKE PROTEIN 2"/>
    <property type="match status" value="1"/>
</dbReference>
<dbReference type="Proteomes" id="UP000075288">
    <property type="component" value="Unassembled WGS sequence"/>
</dbReference>
<evidence type="ECO:0000313" key="1">
    <source>
        <dbReference type="EMBL" id="KYC61694.1"/>
    </source>
</evidence>